<dbReference type="eggNOG" id="ENOG502S8JU">
    <property type="taxonomic scope" value="Eukaryota"/>
</dbReference>
<evidence type="ECO:0000256" key="4">
    <source>
        <dbReference type="ARBA" id="ARBA00022842"/>
    </source>
</evidence>
<sequence length="213" mass="23673">MTNISSFTVPPHLAEYNAPLAEFTASKPHFTDFVVSGLVFSQSYPDSIPKDTSRPRILLLQRAETDSYPGYWEGPGGMCERTDATLLTGVAREVLEESGLHVSRFVDLVAVDEWERVLHDEVHRVAKFTFLVEVHEADPATGSVPSADVEVGVAPERWEDGVKLEQTEHQAFVWATEEEVRASAEGEGKYKFMGNQGRNLLKAFEMSGKPSFV</sequence>
<name>A1CU34_ASPCL</name>
<dbReference type="GO" id="GO:0035529">
    <property type="term" value="F:NADH pyrophosphatase activity"/>
    <property type="evidence" value="ECO:0007669"/>
    <property type="project" value="TreeGrafter"/>
</dbReference>
<keyword evidence="7" id="KW-1185">Reference proteome</keyword>
<dbReference type="Proteomes" id="UP000006701">
    <property type="component" value="Unassembled WGS sequence"/>
</dbReference>
<keyword evidence="2" id="KW-0479">Metal-binding</keyword>
<dbReference type="GeneID" id="4700533"/>
<dbReference type="AlphaFoldDB" id="A1CU34"/>
<evidence type="ECO:0000259" key="5">
    <source>
        <dbReference type="PROSITE" id="PS51462"/>
    </source>
</evidence>
<protein>
    <submittedName>
        <fullName evidence="6">NUDIX domain protein</fullName>
    </submittedName>
</protein>
<dbReference type="GO" id="GO:0019677">
    <property type="term" value="P:NAD+ catabolic process"/>
    <property type="evidence" value="ECO:0007669"/>
    <property type="project" value="TreeGrafter"/>
</dbReference>
<organism evidence="6 7">
    <name type="scientific">Aspergillus clavatus (strain ATCC 1007 / CBS 513.65 / DSM 816 / NCTC 3887 / NRRL 1 / QM 1276 / 107)</name>
    <dbReference type="NCBI Taxonomy" id="344612"/>
    <lineage>
        <taxon>Eukaryota</taxon>
        <taxon>Fungi</taxon>
        <taxon>Dikarya</taxon>
        <taxon>Ascomycota</taxon>
        <taxon>Pezizomycotina</taxon>
        <taxon>Eurotiomycetes</taxon>
        <taxon>Eurotiomycetidae</taxon>
        <taxon>Eurotiales</taxon>
        <taxon>Aspergillaceae</taxon>
        <taxon>Aspergillus</taxon>
        <taxon>Aspergillus subgen. Fumigati</taxon>
    </lineage>
</organism>
<dbReference type="HOGENOM" id="CLU_067850_0_1_1"/>
<dbReference type="GO" id="GO:0005777">
    <property type="term" value="C:peroxisome"/>
    <property type="evidence" value="ECO:0007669"/>
    <property type="project" value="TreeGrafter"/>
</dbReference>
<dbReference type="GO" id="GO:0005829">
    <property type="term" value="C:cytosol"/>
    <property type="evidence" value="ECO:0007669"/>
    <property type="project" value="TreeGrafter"/>
</dbReference>
<evidence type="ECO:0000256" key="1">
    <source>
        <dbReference type="ARBA" id="ARBA00001946"/>
    </source>
</evidence>
<keyword evidence="3" id="KW-0378">Hydrolase</keyword>
<dbReference type="Gene3D" id="3.90.79.10">
    <property type="entry name" value="Nucleoside Triphosphate Pyrophosphohydrolase"/>
    <property type="match status" value="1"/>
</dbReference>
<dbReference type="PANTHER" id="PTHR42904:SF1">
    <property type="entry name" value="NUCLEOSIDE DIPHOSPHATE-LINKED MOIETY X MOTIF 17"/>
    <property type="match status" value="1"/>
</dbReference>
<evidence type="ECO:0000313" key="6">
    <source>
        <dbReference type="EMBL" id="EAW06821.1"/>
    </source>
</evidence>
<gene>
    <name evidence="6" type="ORF">ACLA_085160</name>
</gene>
<evidence type="ECO:0000256" key="3">
    <source>
        <dbReference type="ARBA" id="ARBA00022801"/>
    </source>
</evidence>
<dbReference type="PANTHER" id="PTHR42904">
    <property type="entry name" value="NUDIX HYDROLASE, NUDC SUBFAMILY"/>
    <property type="match status" value="1"/>
</dbReference>
<comment type="cofactor">
    <cofactor evidence="1">
        <name>Mg(2+)</name>
        <dbReference type="ChEBI" id="CHEBI:18420"/>
    </cofactor>
</comment>
<dbReference type="EMBL" id="DS027060">
    <property type="protein sequence ID" value="EAW06821.1"/>
    <property type="molecule type" value="Genomic_DNA"/>
</dbReference>
<dbReference type="InterPro" id="IPR050241">
    <property type="entry name" value="NAD-cap_RNA_hydrolase_NudC"/>
</dbReference>
<dbReference type="InterPro" id="IPR000086">
    <property type="entry name" value="NUDIX_hydrolase_dom"/>
</dbReference>
<evidence type="ECO:0000313" key="7">
    <source>
        <dbReference type="Proteomes" id="UP000006701"/>
    </source>
</evidence>
<dbReference type="KEGG" id="act:ACLA_085160"/>
<evidence type="ECO:0000256" key="2">
    <source>
        <dbReference type="ARBA" id="ARBA00022723"/>
    </source>
</evidence>
<keyword evidence="4" id="KW-0460">Magnesium</keyword>
<proteinExistence type="predicted"/>
<dbReference type="OrthoDB" id="276276at2759"/>
<reference evidence="6 7" key="1">
    <citation type="journal article" date="2008" name="PLoS Genet.">
        <title>Genomic islands in the pathogenic filamentous fungus Aspergillus fumigatus.</title>
        <authorList>
            <person name="Fedorova N.D."/>
            <person name="Khaldi N."/>
            <person name="Joardar V.S."/>
            <person name="Maiti R."/>
            <person name="Amedeo P."/>
            <person name="Anderson M.J."/>
            <person name="Crabtree J."/>
            <person name="Silva J.C."/>
            <person name="Badger J.H."/>
            <person name="Albarraq A."/>
            <person name="Angiuoli S."/>
            <person name="Bussey H."/>
            <person name="Bowyer P."/>
            <person name="Cotty P.J."/>
            <person name="Dyer P.S."/>
            <person name="Egan A."/>
            <person name="Galens K."/>
            <person name="Fraser-Liggett C.M."/>
            <person name="Haas B.J."/>
            <person name="Inman J.M."/>
            <person name="Kent R."/>
            <person name="Lemieux S."/>
            <person name="Malavazi I."/>
            <person name="Orvis J."/>
            <person name="Roemer T."/>
            <person name="Ronning C.M."/>
            <person name="Sundaram J.P."/>
            <person name="Sutton G."/>
            <person name="Turner G."/>
            <person name="Venter J.C."/>
            <person name="White O.R."/>
            <person name="Whitty B.R."/>
            <person name="Youngman P."/>
            <person name="Wolfe K.H."/>
            <person name="Goldman G.H."/>
            <person name="Wortman J.R."/>
            <person name="Jiang B."/>
            <person name="Denning D.W."/>
            <person name="Nierman W.C."/>
        </authorList>
    </citation>
    <scope>NUCLEOTIDE SEQUENCE [LARGE SCALE GENOMIC DNA]</scope>
    <source>
        <strain evidence="7">ATCC 1007 / CBS 513.65 / DSM 816 / NCTC 3887 / NRRL 1</strain>
    </source>
</reference>
<feature type="domain" description="Nudix hydrolase" evidence="5">
    <location>
        <begin position="30"/>
        <end position="198"/>
    </location>
</feature>
<dbReference type="VEuPathDB" id="FungiDB:ACLA_085160"/>
<dbReference type="STRING" id="344612.A1CU34"/>
<dbReference type="GO" id="GO:0006742">
    <property type="term" value="P:NADP+ catabolic process"/>
    <property type="evidence" value="ECO:0007669"/>
    <property type="project" value="TreeGrafter"/>
</dbReference>
<dbReference type="GO" id="GO:0046872">
    <property type="term" value="F:metal ion binding"/>
    <property type="evidence" value="ECO:0007669"/>
    <property type="project" value="UniProtKB-KW"/>
</dbReference>
<accession>A1CU34</accession>
<dbReference type="OMA" id="DSLPGYW"/>
<dbReference type="PROSITE" id="PS51462">
    <property type="entry name" value="NUDIX"/>
    <property type="match status" value="1"/>
</dbReference>
<dbReference type="Pfam" id="PF00293">
    <property type="entry name" value="NUDIX"/>
    <property type="match status" value="1"/>
</dbReference>
<dbReference type="RefSeq" id="XP_001268247.1">
    <property type="nucleotide sequence ID" value="XM_001268246.1"/>
</dbReference>
<dbReference type="SUPFAM" id="SSF55811">
    <property type="entry name" value="Nudix"/>
    <property type="match status" value="1"/>
</dbReference>
<dbReference type="CDD" id="cd02883">
    <property type="entry name" value="NUDIX_Hydrolase"/>
    <property type="match status" value="1"/>
</dbReference>
<dbReference type="InterPro" id="IPR015797">
    <property type="entry name" value="NUDIX_hydrolase-like_dom_sf"/>
</dbReference>